<name>A0A812VQM8_9DINO</name>
<comment type="caution">
    <text evidence="2">The sequence shown here is derived from an EMBL/GenBank/DDBJ whole genome shotgun (WGS) entry which is preliminary data.</text>
</comment>
<dbReference type="AlphaFoldDB" id="A0A812VQM8"/>
<keyword evidence="3" id="KW-1185">Reference proteome</keyword>
<feature type="domain" description="Rieske" evidence="1">
    <location>
        <begin position="1"/>
        <end position="58"/>
    </location>
</feature>
<gene>
    <name evidence="2" type="primary">atpI</name>
    <name evidence="2" type="ORF">SNEC2469_LOCUS17962</name>
</gene>
<dbReference type="Proteomes" id="UP000601435">
    <property type="component" value="Unassembled WGS sequence"/>
</dbReference>
<evidence type="ECO:0000259" key="1">
    <source>
        <dbReference type="PROSITE" id="PS51296"/>
    </source>
</evidence>
<dbReference type="GO" id="GO:0051537">
    <property type="term" value="F:2 iron, 2 sulfur cluster binding"/>
    <property type="evidence" value="ECO:0007669"/>
    <property type="project" value="InterPro"/>
</dbReference>
<reference evidence="2" key="1">
    <citation type="submission" date="2021-02" db="EMBL/GenBank/DDBJ databases">
        <authorList>
            <person name="Dougan E. K."/>
            <person name="Rhodes N."/>
            <person name="Thang M."/>
            <person name="Chan C."/>
        </authorList>
    </citation>
    <scope>NUCLEOTIDE SEQUENCE</scope>
</reference>
<dbReference type="OrthoDB" id="2303at2759"/>
<dbReference type="EMBL" id="CAJNJA010029944">
    <property type="protein sequence ID" value="CAE7636380.1"/>
    <property type="molecule type" value="Genomic_DNA"/>
</dbReference>
<accession>A0A812VQM8</accession>
<protein>
    <submittedName>
        <fullName evidence="2">AtpI protein</fullName>
    </submittedName>
</protein>
<evidence type="ECO:0000313" key="3">
    <source>
        <dbReference type="Proteomes" id="UP000601435"/>
    </source>
</evidence>
<evidence type="ECO:0000313" key="2">
    <source>
        <dbReference type="EMBL" id="CAE7636380.1"/>
    </source>
</evidence>
<proteinExistence type="predicted"/>
<dbReference type="PROSITE" id="PS51296">
    <property type="entry name" value="RIESKE"/>
    <property type="match status" value="1"/>
</dbReference>
<sequence length="215" mass="23644">MPRICSQRGCNIQLSRARIENGLTRCARHGRQLQCGNPVARRDVLTAPCTVVRGQLGLWAWALACERTVLSSWSAAPTFWLREPGMGVLAAVYFFSFCGSTKATRAEPTRCPAMRHIRANAPPELLLLNAALARRLSPEAAATLGWQTTWSPGGVLQTLVHFHGSLLSENHHISIRNQASLNVATRLPRDRFTFVSWGSTGAKNLDVARRGDDAF</sequence>
<organism evidence="2 3">
    <name type="scientific">Symbiodinium necroappetens</name>
    <dbReference type="NCBI Taxonomy" id="1628268"/>
    <lineage>
        <taxon>Eukaryota</taxon>
        <taxon>Sar</taxon>
        <taxon>Alveolata</taxon>
        <taxon>Dinophyceae</taxon>
        <taxon>Suessiales</taxon>
        <taxon>Symbiodiniaceae</taxon>
        <taxon>Symbiodinium</taxon>
    </lineage>
</organism>
<dbReference type="InterPro" id="IPR017941">
    <property type="entry name" value="Rieske_2Fe-2S"/>
</dbReference>